<comment type="caution">
    <text evidence="1">The sequence shown here is derived from an EMBL/GenBank/DDBJ whole genome shotgun (WGS) entry which is preliminary data.</text>
</comment>
<accession>A0A9J6H907</accession>
<dbReference type="Proteomes" id="UP000821853">
    <property type="component" value="Unassembled WGS sequence"/>
</dbReference>
<sequence length="66" mass="7454">MEHSLQQRMRTSSNKFSFPSFWVAHFQTAALFFNMTGAPFTPAGIIIGNLYAPRTEGLDKYLLKIG</sequence>
<dbReference type="VEuPathDB" id="VectorBase:HLOH_064986"/>
<evidence type="ECO:0000313" key="2">
    <source>
        <dbReference type="Proteomes" id="UP000821853"/>
    </source>
</evidence>
<gene>
    <name evidence="1" type="ORF">HPB48_024308</name>
</gene>
<proteinExistence type="predicted"/>
<evidence type="ECO:0000313" key="1">
    <source>
        <dbReference type="EMBL" id="KAH9383237.1"/>
    </source>
</evidence>
<organism evidence="1 2">
    <name type="scientific">Haemaphysalis longicornis</name>
    <name type="common">Bush tick</name>
    <dbReference type="NCBI Taxonomy" id="44386"/>
    <lineage>
        <taxon>Eukaryota</taxon>
        <taxon>Metazoa</taxon>
        <taxon>Ecdysozoa</taxon>
        <taxon>Arthropoda</taxon>
        <taxon>Chelicerata</taxon>
        <taxon>Arachnida</taxon>
        <taxon>Acari</taxon>
        <taxon>Parasitiformes</taxon>
        <taxon>Ixodida</taxon>
        <taxon>Ixodoidea</taxon>
        <taxon>Ixodidae</taxon>
        <taxon>Haemaphysalinae</taxon>
        <taxon>Haemaphysalis</taxon>
    </lineage>
</organism>
<dbReference type="EMBL" id="JABSTR010001028">
    <property type="protein sequence ID" value="KAH9383237.1"/>
    <property type="molecule type" value="Genomic_DNA"/>
</dbReference>
<dbReference type="AlphaFoldDB" id="A0A9J6H907"/>
<name>A0A9J6H907_HAELO</name>
<reference evidence="1 2" key="1">
    <citation type="journal article" date="2020" name="Cell">
        <title>Large-Scale Comparative Analyses of Tick Genomes Elucidate Their Genetic Diversity and Vector Capacities.</title>
        <authorList>
            <consortium name="Tick Genome and Microbiome Consortium (TIGMIC)"/>
            <person name="Jia N."/>
            <person name="Wang J."/>
            <person name="Shi W."/>
            <person name="Du L."/>
            <person name="Sun Y."/>
            <person name="Zhan W."/>
            <person name="Jiang J.F."/>
            <person name="Wang Q."/>
            <person name="Zhang B."/>
            <person name="Ji P."/>
            <person name="Bell-Sakyi L."/>
            <person name="Cui X.M."/>
            <person name="Yuan T.T."/>
            <person name="Jiang B.G."/>
            <person name="Yang W.F."/>
            <person name="Lam T.T."/>
            <person name="Chang Q.C."/>
            <person name="Ding S.J."/>
            <person name="Wang X.J."/>
            <person name="Zhu J.G."/>
            <person name="Ruan X.D."/>
            <person name="Zhao L."/>
            <person name="Wei J.T."/>
            <person name="Ye R.Z."/>
            <person name="Que T.C."/>
            <person name="Du C.H."/>
            <person name="Zhou Y.H."/>
            <person name="Cheng J.X."/>
            <person name="Dai P.F."/>
            <person name="Guo W.B."/>
            <person name="Han X.H."/>
            <person name="Huang E.J."/>
            <person name="Li L.F."/>
            <person name="Wei W."/>
            <person name="Gao Y.C."/>
            <person name="Liu J.Z."/>
            <person name="Shao H.Z."/>
            <person name="Wang X."/>
            <person name="Wang C.C."/>
            <person name="Yang T.C."/>
            <person name="Huo Q.B."/>
            <person name="Li W."/>
            <person name="Chen H.Y."/>
            <person name="Chen S.E."/>
            <person name="Zhou L.G."/>
            <person name="Ni X.B."/>
            <person name="Tian J.H."/>
            <person name="Sheng Y."/>
            <person name="Liu T."/>
            <person name="Pan Y.S."/>
            <person name="Xia L.Y."/>
            <person name="Li J."/>
            <person name="Zhao F."/>
            <person name="Cao W.C."/>
        </authorList>
    </citation>
    <scope>NUCLEOTIDE SEQUENCE [LARGE SCALE GENOMIC DNA]</scope>
    <source>
        <strain evidence="1">HaeL-2018</strain>
    </source>
</reference>
<keyword evidence="2" id="KW-1185">Reference proteome</keyword>
<protein>
    <submittedName>
        <fullName evidence="1">Uncharacterized protein</fullName>
    </submittedName>
</protein>